<comment type="caution">
    <text evidence="1">The sequence shown here is derived from an EMBL/GenBank/DDBJ whole genome shotgun (WGS) entry which is preliminary data.</text>
</comment>
<dbReference type="EMBL" id="JAPZBQ010000001">
    <property type="protein sequence ID" value="KAJ5352580.1"/>
    <property type="molecule type" value="Genomic_DNA"/>
</dbReference>
<name>A0A9W9R2S4_PENBR</name>
<accession>A0A9W9R2S4</accession>
<proteinExistence type="predicted"/>
<dbReference type="AlphaFoldDB" id="A0A9W9R2S4"/>
<sequence>MQRNLAARVSRSLPQLNRHVFTQLSSRAIPIANARHAGLAHRNTWDIAPRTRVMQASTRYAHTDAGPAKSGGAILDATSFKGSVITEKHWKNQGSPVVDALIEPRAILHFMGFITQGVLPNGKKTDLTLLEPDEFPLFMNPTSEWAPAPFNKATVPTVQKAMERIAGPEDLSGLTQVGHSINFLKSRLWGGLDPVPTTQWRDKELNNPEHFTIAHEYLTSVIAVFEYLNIPQIQKNMRDTFNNVSADLGEMQEALNARRKEQGVFAPELNLPALWEQFIRAQYEVMTSTAHSWVLARAAELRAPIVEKFASIPTETPHTPEMVTLSNRWNDLLAVVSMADFKIWLPMDGYTGHYPPSEIVAGLHNPDLANQEQSQNFSKLLIDRFAQRLDAARVQGPSAKNPNVPRHERLLMSSDLQDELRLKTRGPSPSPQPPVQPWIQQLLRGHQQIMSMDPQERKGLGFGIAIYRASKEISDNDWEELQRRVEAHLSAWGEDVQGSDELKPLLNLHWFDCKELDYDNQRPALALRSHYKEIRSSDEWTHKLAPSMFLIVDEWAVRSYLDEKYMAMRRDQPGYLKGDFQGHVLAVDPDFDENATLSLNTTRPADEDPESGSIEYSGHMRIMGNLVWSELYPLLMTQSVILENLWLQSHEHPLHMYTGLTTPTQIESWKRS</sequence>
<dbReference type="Proteomes" id="UP001147695">
    <property type="component" value="Unassembled WGS sequence"/>
</dbReference>
<evidence type="ECO:0000313" key="2">
    <source>
        <dbReference type="Proteomes" id="UP001147695"/>
    </source>
</evidence>
<reference evidence="1" key="2">
    <citation type="journal article" date="2023" name="IMA Fungus">
        <title>Comparative genomic study of the Penicillium genus elucidates a diverse pangenome and 15 lateral gene transfer events.</title>
        <authorList>
            <person name="Petersen C."/>
            <person name="Sorensen T."/>
            <person name="Nielsen M.R."/>
            <person name="Sondergaard T.E."/>
            <person name="Sorensen J.L."/>
            <person name="Fitzpatrick D.A."/>
            <person name="Frisvad J.C."/>
            <person name="Nielsen K.L."/>
        </authorList>
    </citation>
    <scope>NUCLEOTIDE SEQUENCE</scope>
    <source>
        <strain evidence="1">IBT 35673</strain>
    </source>
</reference>
<evidence type="ECO:0000313" key="1">
    <source>
        <dbReference type="EMBL" id="KAJ5352580.1"/>
    </source>
</evidence>
<organism evidence="1 2">
    <name type="scientific">Penicillium brevicompactum</name>
    <dbReference type="NCBI Taxonomy" id="5074"/>
    <lineage>
        <taxon>Eukaryota</taxon>
        <taxon>Fungi</taxon>
        <taxon>Dikarya</taxon>
        <taxon>Ascomycota</taxon>
        <taxon>Pezizomycotina</taxon>
        <taxon>Eurotiomycetes</taxon>
        <taxon>Eurotiomycetidae</taxon>
        <taxon>Eurotiales</taxon>
        <taxon>Aspergillaceae</taxon>
        <taxon>Penicillium</taxon>
    </lineage>
</organism>
<protein>
    <submittedName>
        <fullName evidence="1">Uncharacterized protein</fullName>
    </submittedName>
</protein>
<gene>
    <name evidence="1" type="ORF">N7452_001554</name>
</gene>
<reference evidence="1" key="1">
    <citation type="submission" date="2022-12" db="EMBL/GenBank/DDBJ databases">
        <authorList>
            <person name="Petersen C."/>
        </authorList>
    </citation>
    <scope>NUCLEOTIDE SEQUENCE</scope>
    <source>
        <strain evidence="1">IBT 35673</strain>
    </source>
</reference>